<keyword evidence="4" id="KW-1185">Reference proteome</keyword>
<dbReference type="EMBL" id="SZUA01000002">
    <property type="protein sequence ID" value="TKR31086.1"/>
    <property type="molecule type" value="Genomic_DNA"/>
</dbReference>
<reference evidence="3 4" key="1">
    <citation type="submission" date="2019-04" db="EMBL/GenBank/DDBJ databases">
        <title>Reference strain of H23.</title>
        <authorList>
            <person name="Luo X."/>
        </authorList>
    </citation>
    <scope>NUCLEOTIDE SEQUENCE [LARGE SCALE GENOMIC DNA]</scope>
    <source>
        <strain evidence="3 4">H23</strain>
    </source>
</reference>
<organism evidence="3 4">
    <name type="scientific">Luteimonas gilva</name>
    <dbReference type="NCBI Taxonomy" id="2572684"/>
    <lineage>
        <taxon>Bacteria</taxon>
        <taxon>Pseudomonadati</taxon>
        <taxon>Pseudomonadota</taxon>
        <taxon>Gammaproteobacteria</taxon>
        <taxon>Lysobacterales</taxon>
        <taxon>Lysobacteraceae</taxon>
        <taxon>Luteimonas</taxon>
    </lineage>
</organism>
<evidence type="ECO:0000256" key="1">
    <source>
        <dbReference type="SAM" id="MobiDB-lite"/>
    </source>
</evidence>
<keyword evidence="2" id="KW-0812">Transmembrane</keyword>
<dbReference type="RefSeq" id="WP_137267516.1">
    <property type="nucleotide sequence ID" value="NZ_SZUA01000002.1"/>
</dbReference>
<dbReference type="OrthoDB" id="5973527at2"/>
<dbReference type="AlphaFoldDB" id="A0A4U5JQE8"/>
<evidence type="ECO:0000256" key="2">
    <source>
        <dbReference type="SAM" id="Phobius"/>
    </source>
</evidence>
<sequence length="191" mass="20380">MADNDKKPFVHMVPAILTGTAALIASLTAVYVNLRGDKDDKPVPQTLAPKDSAAPAAKTPALLSDKLHLQLDRIAVQHDGSIGTTDWRFAIEADGQPLLVFRQDDLDDTGGSNIANPKDVRTVLSLPSGQHARLTIKGWRGSRLRLIEGEADVTGEGAVGDGAVAPIPVKAKKDSAGDFVFYFSTDRRNAE</sequence>
<proteinExistence type="predicted"/>
<dbReference type="Proteomes" id="UP000308707">
    <property type="component" value="Unassembled WGS sequence"/>
</dbReference>
<feature type="region of interest" description="Disordered" evidence="1">
    <location>
        <begin position="38"/>
        <end position="57"/>
    </location>
</feature>
<keyword evidence="2" id="KW-0472">Membrane</keyword>
<accession>A0A4U5JQE8</accession>
<feature type="transmembrane region" description="Helical" evidence="2">
    <location>
        <begin position="12"/>
        <end position="32"/>
    </location>
</feature>
<name>A0A4U5JQE8_9GAMM</name>
<evidence type="ECO:0000313" key="3">
    <source>
        <dbReference type="EMBL" id="TKR31086.1"/>
    </source>
</evidence>
<keyword evidence="2" id="KW-1133">Transmembrane helix</keyword>
<gene>
    <name evidence="3" type="ORF">FCE95_13560</name>
</gene>
<protein>
    <submittedName>
        <fullName evidence="3">Uncharacterized protein</fullName>
    </submittedName>
</protein>
<evidence type="ECO:0000313" key="4">
    <source>
        <dbReference type="Proteomes" id="UP000308707"/>
    </source>
</evidence>
<comment type="caution">
    <text evidence="3">The sequence shown here is derived from an EMBL/GenBank/DDBJ whole genome shotgun (WGS) entry which is preliminary data.</text>
</comment>